<dbReference type="EMBL" id="LT670847">
    <property type="protein sequence ID" value="SHM07454.1"/>
    <property type="molecule type" value="Genomic_DNA"/>
</dbReference>
<evidence type="ECO:0000313" key="2">
    <source>
        <dbReference type="Proteomes" id="UP000190911"/>
    </source>
</evidence>
<dbReference type="Proteomes" id="UP000190911">
    <property type="component" value="Chromosome I"/>
</dbReference>
<protein>
    <submittedName>
        <fullName evidence="1">Uncharacterized protein</fullName>
    </submittedName>
</protein>
<organism evidence="1 2">
    <name type="scientific">Vreelandella subglaciescola</name>
    <dbReference type="NCBI Taxonomy" id="29571"/>
    <lineage>
        <taxon>Bacteria</taxon>
        <taxon>Pseudomonadati</taxon>
        <taxon>Pseudomonadota</taxon>
        <taxon>Gammaproteobacteria</taxon>
        <taxon>Oceanospirillales</taxon>
        <taxon>Halomonadaceae</taxon>
        <taxon>Vreelandella</taxon>
    </lineage>
</organism>
<evidence type="ECO:0000313" key="1">
    <source>
        <dbReference type="EMBL" id="SHM07454.1"/>
    </source>
</evidence>
<dbReference type="OrthoDB" id="6173398at2"/>
<accession>A0A1M7FTR4</accession>
<reference evidence="1 2" key="1">
    <citation type="submission" date="2016-11" db="EMBL/GenBank/DDBJ databases">
        <authorList>
            <person name="Jaros S."/>
            <person name="Januszkiewicz K."/>
            <person name="Wedrychowicz H."/>
        </authorList>
    </citation>
    <scope>NUCLEOTIDE SEQUENCE [LARGE SCALE GENOMIC DNA]</scope>
    <source>
        <strain evidence="1 2">ACAM 12</strain>
    </source>
</reference>
<keyword evidence="2" id="KW-1185">Reference proteome</keyword>
<dbReference type="AlphaFoldDB" id="A0A1M7FTR4"/>
<dbReference type="RefSeq" id="WP_079551917.1">
    <property type="nucleotide sequence ID" value="NZ_LT670847.1"/>
</dbReference>
<proteinExistence type="predicted"/>
<dbReference type="InParanoid" id="A0A1M7FTR4"/>
<dbReference type="STRING" id="29571.SAMN05878437_1093"/>
<gene>
    <name evidence="1" type="ORF">SAMN05878437_1093</name>
</gene>
<sequence>MHYTEAKEHIHGRLHELFSDPYEAFDNDSQERLLHLRVMLYLFVVRPMERELLTLRVIHGWENGGCEPADLACTEYPLSSLETFEHAMEDFNGTQRAPSRQLFTQPLDKALAAARAKGQAFDDDIEQHPARWPAFEHGLALYTMFKMYHRLVYGEDDFYRSSLCHLAAGLREIHEFHMEEGEFAFLIPQGKAFTQEESVLVLHQSQLEPIKQLLADNLPLFRNI</sequence>
<name>A0A1M7FTR4_9GAMM</name>